<reference evidence="2" key="1">
    <citation type="journal article" date="2014" name="Int. J. Syst. Evol. Microbiol.">
        <title>Complete genome sequence of Corynebacterium casei LMG S-19264T (=DSM 44701T), isolated from a smear-ripened cheese.</title>
        <authorList>
            <consortium name="US DOE Joint Genome Institute (JGI-PGF)"/>
            <person name="Walter F."/>
            <person name="Albersmeier A."/>
            <person name="Kalinowski J."/>
            <person name="Ruckert C."/>
        </authorList>
    </citation>
    <scope>NUCLEOTIDE SEQUENCE</scope>
    <source>
        <strain evidence="2">KCTC 12719</strain>
    </source>
</reference>
<dbReference type="Pfam" id="PF04248">
    <property type="entry name" value="NTP_transf_9"/>
    <property type="match status" value="1"/>
</dbReference>
<feature type="domain" description="DUF427" evidence="1">
    <location>
        <begin position="1"/>
        <end position="87"/>
    </location>
</feature>
<dbReference type="InterPro" id="IPR038694">
    <property type="entry name" value="DUF427_sf"/>
</dbReference>
<dbReference type="Proteomes" id="UP000610456">
    <property type="component" value="Unassembled WGS sequence"/>
</dbReference>
<gene>
    <name evidence="2" type="ORF">GCM10007103_04410</name>
</gene>
<dbReference type="RefSeq" id="WP_189602993.1">
    <property type="nucleotide sequence ID" value="NZ_BMXB01000001.1"/>
</dbReference>
<dbReference type="PANTHER" id="PTHR34310:SF5">
    <property type="entry name" value="DUF427 DOMAIN PROTEIN (AFU_ORTHOLOGUE AFUA_3G02220)"/>
    <property type="match status" value="1"/>
</dbReference>
<keyword evidence="3" id="KW-1185">Reference proteome</keyword>
<protein>
    <recommendedName>
        <fullName evidence="1">DUF427 domain-containing protein</fullName>
    </recommendedName>
</protein>
<reference evidence="2" key="2">
    <citation type="submission" date="2020-09" db="EMBL/GenBank/DDBJ databases">
        <authorList>
            <person name="Sun Q."/>
            <person name="Kim S."/>
        </authorList>
    </citation>
    <scope>NUCLEOTIDE SEQUENCE</scope>
    <source>
        <strain evidence="2">KCTC 12719</strain>
    </source>
</reference>
<dbReference type="Gene3D" id="2.170.150.40">
    <property type="entry name" value="Domain of unknown function (DUF427)"/>
    <property type="match status" value="1"/>
</dbReference>
<evidence type="ECO:0000313" key="3">
    <source>
        <dbReference type="Proteomes" id="UP000610456"/>
    </source>
</evidence>
<name>A0A918S670_9FLAO</name>
<evidence type="ECO:0000313" key="2">
    <source>
        <dbReference type="EMBL" id="GHA26190.1"/>
    </source>
</evidence>
<accession>A0A918S670</accession>
<sequence length="93" mass="10810">MKAVWNGEVLAESNNTKVVENNHYFPPESIHDKFFQLSDTHTACPWKGRASYFHIQVGEDKNPDAAWFYHHPKDAAKEIKDHVAFWKGVKIEE</sequence>
<dbReference type="InterPro" id="IPR007361">
    <property type="entry name" value="DUF427"/>
</dbReference>
<dbReference type="PANTHER" id="PTHR34310">
    <property type="entry name" value="DUF427 DOMAIN PROTEIN (AFU_ORTHOLOGUE AFUA_3G02220)"/>
    <property type="match status" value="1"/>
</dbReference>
<comment type="caution">
    <text evidence="2">The sequence shown here is derived from an EMBL/GenBank/DDBJ whole genome shotgun (WGS) entry which is preliminary data.</text>
</comment>
<dbReference type="AlphaFoldDB" id="A0A918S670"/>
<evidence type="ECO:0000259" key="1">
    <source>
        <dbReference type="Pfam" id="PF04248"/>
    </source>
</evidence>
<organism evidence="2 3">
    <name type="scientific">Salinimicrobium marinum</name>
    <dbReference type="NCBI Taxonomy" id="680283"/>
    <lineage>
        <taxon>Bacteria</taxon>
        <taxon>Pseudomonadati</taxon>
        <taxon>Bacteroidota</taxon>
        <taxon>Flavobacteriia</taxon>
        <taxon>Flavobacteriales</taxon>
        <taxon>Flavobacteriaceae</taxon>
        <taxon>Salinimicrobium</taxon>
    </lineage>
</organism>
<dbReference type="EMBL" id="BMXB01000001">
    <property type="protein sequence ID" value="GHA26190.1"/>
    <property type="molecule type" value="Genomic_DNA"/>
</dbReference>
<proteinExistence type="predicted"/>